<dbReference type="RefSeq" id="WP_111281943.1">
    <property type="nucleotide sequence ID" value="NZ_QLIN01000002.1"/>
</dbReference>
<dbReference type="Gene3D" id="3.40.50.450">
    <property type="match status" value="1"/>
</dbReference>
<dbReference type="EMBL" id="QLIN01000002">
    <property type="protein sequence ID" value="RAI71932.1"/>
    <property type="molecule type" value="Genomic_DNA"/>
</dbReference>
<evidence type="ECO:0008006" key="3">
    <source>
        <dbReference type="Google" id="ProtNLM"/>
    </source>
</evidence>
<organism evidence="1 2">
    <name type="scientific">Pseudomonas fluorescens</name>
    <dbReference type="NCBI Taxonomy" id="294"/>
    <lineage>
        <taxon>Bacteria</taxon>
        <taxon>Pseudomonadati</taxon>
        <taxon>Pseudomonadota</taxon>
        <taxon>Gammaproteobacteria</taxon>
        <taxon>Pseudomonadales</taxon>
        <taxon>Pseudomonadaceae</taxon>
        <taxon>Pseudomonas</taxon>
    </lineage>
</organism>
<evidence type="ECO:0000313" key="2">
    <source>
        <dbReference type="Proteomes" id="UP000249493"/>
    </source>
</evidence>
<gene>
    <name evidence="1" type="ORF">DOZ80_08865</name>
</gene>
<comment type="caution">
    <text evidence="1">The sequence shown here is derived from an EMBL/GenBank/DDBJ whole genome shotgun (WGS) entry which is preliminary data.</text>
</comment>
<name>A0A327NA37_PSEFL</name>
<dbReference type="AlphaFoldDB" id="A0A327NA37"/>
<reference evidence="1 2" key="1">
    <citation type="submission" date="2018-06" db="EMBL/GenBank/DDBJ databases">
        <authorList>
            <person name="Zhirakovskaya E."/>
        </authorList>
    </citation>
    <scope>NUCLEOTIDE SEQUENCE [LARGE SCALE GENOMIC DNA]</scope>
    <source>
        <strain evidence="1 2">LY3</strain>
    </source>
</reference>
<accession>A0A327NA37</accession>
<dbReference type="SUPFAM" id="SSF52309">
    <property type="entry name" value="N-(deoxy)ribosyltransferase-like"/>
    <property type="match status" value="1"/>
</dbReference>
<sequence>MKIYLACGLTHVPRDEFESYVELLHKMAEHMATNFKADVKYALKDSDPQLAHKPFEDRARLCYLWDKEMVEWADVIIAEASYPSTGLGIELQLACSQETPIILFFKLEEKHRAPPIDYKTPDKKDHSLQLGEGYVSLMALGLPSLFRIYPYGDTEHALAGLDSALETLNRPTEF</sequence>
<proteinExistence type="predicted"/>
<protein>
    <recommendedName>
        <fullName evidence="3">Nucleoside 2-deoxyribosyltransferase</fullName>
    </recommendedName>
</protein>
<evidence type="ECO:0000313" key="1">
    <source>
        <dbReference type="EMBL" id="RAI71932.1"/>
    </source>
</evidence>
<dbReference type="Proteomes" id="UP000249493">
    <property type="component" value="Unassembled WGS sequence"/>
</dbReference>